<evidence type="ECO:0000313" key="2">
    <source>
        <dbReference type="EMBL" id="PTB53431.1"/>
    </source>
</evidence>
<name>A0A2T4A8P7_TRIHA</name>
<evidence type="ECO:0000256" key="1">
    <source>
        <dbReference type="SAM" id="MobiDB-lite"/>
    </source>
</evidence>
<proteinExistence type="predicted"/>
<evidence type="ECO:0000313" key="3">
    <source>
        <dbReference type="Proteomes" id="UP000241690"/>
    </source>
</evidence>
<feature type="compositionally biased region" description="Polar residues" evidence="1">
    <location>
        <begin position="80"/>
        <end position="93"/>
    </location>
</feature>
<protein>
    <submittedName>
        <fullName evidence="2">Uncharacterized protein</fullName>
    </submittedName>
</protein>
<keyword evidence="3" id="KW-1185">Reference proteome</keyword>
<dbReference type="EMBL" id="KZ679682">
    <property type="protein sequence ID" value="PTB53431.1"/>
    <property type="molecule type" value="Genomic_DNA"/>
</dbReference>
<organism evidence="2 3">
    <name type="scientific">Trichoderma harzianum CBS 226.95</name>
    <dbReference type="NCBI Taxonomy" id="983964"/>
    <lineage>
        <taxon>Eukaryota</taxon>
        <taxon>Fungi</taxon>
        <taxon>Dikarya</taxon>
        <taxon>Ascomycota</taxon>
        <taxon>Pezizomycotina</taxon>
        <taxon>Sordariomycetes</taxon>
        <taxon>Hypocreomycetidae</taxon>
        <taxon>Hypocreales</taxon>
        <taxon>Hypocreaceae</taxon>
        <taxon>Trichoderma</taxon>
    </lineage>
</organism>
<feature type="region of interest" description="Disordered" evidence="1">
    <location>
        <begin position="47"/>
        <end position="110"/>
    </location>
</feature>
<gene>
    <name evidence="2" type="ORF">M431DRAFT_462400</name>
</gene>
<dbReference type="GeneID" id="36623935"/>
<feature type="compositionally biased region" description="Polar residues" evidence="1">
    <location>
        <begin position="101"/>
        <end position="110"/>
    </location>
</feature>
<dbReference type="Proteomes" id="UP000241690">
    <property type="component" value="Unassembled WGS sequence"/>
</dbReference>
<sequence>MSMRVRILIASQSVRTPHVHKPYMYTYMTVHLKSSGCKSFRVIHHPHPHRHERTSKSSYSSFIMPYPNANRRQKHHVPFPTSSQSQTNCPNQHTLKKKASMRSSHAQMPL</sequence>
<dbReference type="AlphaFoldDB" id="A0A2T4A8P7"/>
<reference evidence="2 3" key="1">
    <citation type="submission" date="2016-07" db="EMBL/GenBank/DDBJ databases">
        <title>Multiple horizontal gene transfer events from other fungi enriched the ability of initially mycotrophic Trichoderma (Ascomycota) to feed on dead plant biomass.</title>
        <authorList>
            <consortium name="DOE Joint Genome Institute"/>
            <person name="Aerts A."/>
            <person name="Atanasova L."/>
            <person name="Chenthamara K."/>
            <person name="Zhang J."/>
            <person name="Grujic M."/>
            <person name="Henrissat B."/>
            <person name="Kuo A."/>
            <person name="Salamov A."/>
            <person name="Lipzen A."/>
            <person name="Labutti K."/>
            <person name="Barry K."/>
            <person name="Miao Y."/>
            <person name="Rahimi M.J."/>
            <person name="Shen Q."/>
            <person name="Grigoriev I.V."/>
            <person name="Kubicek C.P."/>
            <person name="Druzhinina I.S."/>
        </authorList>
    </citation>
    <scope>NUCLEOTIDE SEQUENCE [LARGE SCALE GENOMIC DNA]</scope>
    <source>
        <strain evidence="2 3">CBS 226.95</strain>
    </source>
</reference>
<dbReference type="RefSeq" id="XP_024773108.1">
    <property type="nucleotide sequence ID" value="XM_024915367.1"/>
</dbReference>
<accession>A0A2T4A8P7</accession>